<evidence type="ECO:0000313" key="3">
    <source>
        <dbReference type="Proteomes" id="UP000322225"/>
    </source>
</evidence>
<reference evidence="2" key="1">
    <citation type="submission" date="2017-08" db="EMBL/GenBank/DDBJ databases">
        <authorList>
            <person name="Cuomo C."/>
            <person name="Billmyre B."/>
            <person name="Heitman J."/>
        </authorList>
    </citation>
    <scope>NUCLEOTIDE SEQUENCE</scope>
    <source>
        <strain evidence="2">CBS 12478</strain>
    </source>
</reference>
<dbReference type="Proteomes" id="UP000322225">
    <property type="component" value="Chromosome 1"/>
</dbReference>
<accession>A0AAJ8LDY2</accession>
<gene>
    <name evidence="2" type="ORF">CI109_100391</name>
</gene>
<dbReference type="Gene3D" id="3.30.160.20">
    <property type="match status" value="1"/>
</dbReference>
<feature type="compositionally biased region" description="Basic and acidic residues" evidence="1">
    <location>
        <begin position="299"/>
        <end position="318"/>
    </location>
</feature>
<sequence length="861" mass="95111">MEPPLETSTREQPSGTSWQHVLKNLFFLLSFFTTFHLDKVTITFMISSKSSSAATVNTGVGVGAQHIKEAYRRKMFDQPPHMTQATNSRHTLQASSNASSSPDPDEIQTSALVPGDMTEASAPTLKPAPVFQPRGRDIIGHTIDANLAAAADLKATLMKEEHVEEGKKPSLPLIHPYLISEDPDTQKAVLEDLKNASRPQVTVPKPKPNSALTRAFQREYYNPRFRASSQSQYNETPGGASRNSSQRSFRASHSTSSTFVPGRRSRDGSAESRITSSSKREYPEVPDKSQAESFNARKQPSERLRLRGLGEGRSRNEFGKSLQGGQELGVGVIGGAPNGSSDGETLTTVVVTEGGCDIPMIKFDRGSSTMTPFVPHQLSLDPNLPPLAIEHPARVWNSMIHALDPALQPVIKWDYEKLESQIEGDALWVAHLTLVLAPTHPTMAEHPLFRALPKNRYKREYVSAVEALGGVKKWTGEPKKLKADAQNTTLVKSISEDSITWVCAPSGLNVITPSDDEEEEEPSHPLVERDKEDDHKLHRPDPEHTAHKDSPIRPHFNTASIVARNQCAQHGDQQQSALPHEFTNDEEITIDEEERVSPAPSSSLPPVLTPRSGSSNLVSRPPQTPLKRFLDALNRTLGPGGLSIPDPACFTTTGRPLGATNLLGSEWLNHMISPPNQPSFSIGYGSTLRVGTEDNFKIYEEKNIHPTVGEAHNAVCKRALEHNVEGFMIWLQQTLAPTLHDVITERYDQVLSSTEQPPQASQMTAQAQPSTTPNIMLHQRISSSQIDWQAQLLNFCNESGLQQPRFTQKVERLPNGKTVFVGQVTIEEDIFCFPSQHATIKEARQDIARRVFVDHFGQEPR</sequence>
<evidence type="ECO:0000256" key="1">
    <source>
        <dbReference type="SAM" id="MobiDB-lite"/>
    </source>
</evidence>
<feature type="compositionally biased region" description="Polar residues" evidence="1">
    <location>
        <begin position="227"/>
        <end position="259"/>
    </location>
</feature>
<feature type="compositionally biased region" description="Low complexity" evidence="1">
    <location>
        <begin position="597"/>
        <end position="612"/>
    </location>
</feature>
<dbReference type="AlphaFoldDB" id="A0AAJ8LDY2"/>
<feature type="region of interest" description="Disordered" evidence="1">
    <location>
        <begin position="195"/>
        <end position="214"/>
    </location>
</feature>
<dbReference type="GeneID" id="43587066"/>
<dbReference type="RefSeq" id="XP_031862754.2">
    <property type="nucleotide sequence ID" value="XM_032002947.2"/>
</dbReference>
<feature type="compositionally biased region" description="Basic and acidic residues" evidence="1">
    <location>
        <begin position="522"/>
        <end position="552"/>
    </location>
</feature>
<organism evidence="2 3">
    <name type="scientific">Kwoniella shandongensis</name>
    <dbReference type="NCBI Taxonomy" id="1734106"/>
    <lineage>
        <taxon>Eukaryota</taxon>
        <taxon>Fungi</taxon>
        <taxon>Dikarya</taxon>
        <taxon>Basidiomycota</taxon>
        <taxon>Agaricomycotina</taxon>
        <taxon>Tremellomycetes</taxon>
        <taxon>Tremellales</taxon>
        <taxon>Cryptococcaceae</taxon>
        <taxon>Kwoniella</taxon>
    </lineage>
</organism>
<feature type="region of interest" description="Disordered" evidence="1">
    <location>
        <begin position="225"/>
        <end position="322"/>
    </location>
</feature>
<feature type="compositionally biased region" description="Polar residues" evidence="1">
    <location>
        <begin position="81"/>
        <end position="93"/>
    </location>
</feature>
<proteinExistence type="predicted"/>
<dbReference type="SUPFAM" id="SSF54768">
    <property type="entry name" value="dsRNA-binding domain-like"/>
    <property type="match status" value="1"/>
</dbReference>
<feature type="region of interest" description="Disordered" evidence="1">
    <location>
        <begin position="80"/>
        <end position="110"/>
    </location>
</feature>
<protein>
    <submittedName>
        <fullName evidence="2">Uncharacterized protein</fullName>
    </submittedName>
</protein>
<feature type="region of interest" description="Disordered" evidence="1">
    <location>
        <begin position="591"/>
        <end position="623"/>
    </location>
</feature>
<dbReference type="KEGG" id="ksn:43587066"/>
<dbReference type="EMBL" id="CP144051">
    <property type="protein sequence ID" value="WWD15967.1"/>
    <property type="molecule type" value="Genomic_DNA"/>
</dbReference>
<reference evidence="2" key="2">
    <citation type="submission" date="2024-01" db="EMBL/GenBank/DDBJ databases">
        <title>Comparative genomics of Cryptococcus and Kwoniella reveals pathogenesis evolution and contrasting modes of karyotype evolution via chromosome fusion or intercentromeric recombination.</title>
        <authorList>
            <person name="Coelho M.A."/>
            <person name="David-Palma M."/>
            <person name="Shea T."/>
            <person name="Bowers K."/>
            <person name="McGinley-Smith S."/>
            <person name="Mohammad A.W."/>
            <person name="Gnirke A."/>
            <person name="Yurkov A.M."/>
            <person name="Nowrousian M."/>
            <person name="Sun S."/>
            <person name="Cuomo C.A."/>
            <person name="Heitman J."/>
        </authorList>
    </citation>
    <scope>NUCLEOTIDE SEQUENCE</scope>
    <source>
        <strain evidence="2">CBS 12478</strain>
    </source>
</reference>
<evidence type="ECO:0000313" key="2">
    <source>
        <dbReference type="EMBL" id="WWD15967.1"/>
    </source>
</evidence>
<keyword evidence="3" id="KW-1185">Reference proteome</keyword>
<feature type="compositionally biased region" description="Basic and acidic residues" evidence="1">
    <location>
        <begin position="278"/>
        <end position="290"/>
    </location>
</feature>
<name>A0AAJ8LDY2_9TREE</name>
<feature type="region of interest" description="Disordered" evidence="1">
    <location>
        <begin position="510"/>
        <end position="553"/>
    </location>
</feature>